<reference evidence="1" key="2">
    <citation type="submission" date="2022-10" db="EMBL/GenBank/DDBJ databases">
        <authorList>
            <consortium name="ENA_rothamsted_submissions"/>
            <consortium name="culmorum"/>
            <person name="King R."/>
        </authorList>
    </citation>
    <scope>NUCLEOTIDE SEQUENCE</scope>
</reference>
<dbReference type="Proteomes" id="UP001153714">
    <property type="component" value="Chromosome 3"/>
</dbReference>
<accession>A0A9N9R7T6</accession>
<evidence type="ECO:0000313" key="1">
    <source>
        <dbReference type="EMBL" id="CAG9791238.1"/>
    </source>
</evidence>
<name>A0A9N9R7T6_9NEOP</name>
<proteinExistence type="predicted"/>
<dbReference type="OrthoDB" id="7474945at2759"/>
<sequence>MVGLYYVREPSAISQLIKTYEYEDITDDVLDSIPEHDLRLLTTLARKREIDDERERLADQFRRMWQKEKQERQMVEAETLAQYRRYLHNKRQEERTWQEYRHMQKSLEQHIRKAEILDCIRHKEKRSAVLLAHMDDKKATEIVDKALEEQARAQLAADRRTRLCVAEECRRILDLADTERRANDASKRRNAFLRDASQRVAISNALNSWETTLLRQEVTALDAARRAACAARAALVDSRATRLARARENRLRRARKLASITAQLRDAIRSGKM</sequence>
<gene>
    <name evidence="1" type="ORF">DIATSA_LOCUS8864</name>
</gene>
<protein>
    <submittedName>
        <fullName evidence="1">Uncharacterized protein</fullName>
    </submittedName>
</protein>
<reference evidence="1" key="1">
    <citation type="submission" date="2021-12" db="EMBL/GenBank/DDBJ databases">
        <authorList>
            <person name="King R."/>
        </authorList>
    </citation>
    <scope>NUCLEOTIDE SEQUENCE</scope>
</reference>
<dbReference type="AlphaFoldDB" id="A0A9N9R7T6"/>
<keyword evidence="2" id="KW-1185">Reference proteome</keyword>
<dbReference type="EMBL" id="OU893334">
    <property type="protein sequence ID" value="CAG9791238.1"/>
    <property type="molecule type" value="Genomic_DNA"/>
</dbReference>
<evidence type="ECO:0000313" key="2">
    <source>
        <dbReference type="Proteomes" id="UP001153714"/>
    </source>
</evidence>
<organism evidence="1 2">
    <name type="scientific">Diatraea saccharalis</name>
    <name type="common">sugarcane borer</name>
    <dbReference type="NCBI Taxonomy" id="40085"/>
    <lineage>
        <taxon>Eukaryota</taxon>
        <taxon>Metazoa</taxon>
        <taxon>Ecdysozoa</taxon>
        <taxon>Arthropoda</taxon>
        <taxon>Hexapoda</taxon>
        <taxon>Insecta</taxon>
        <taxon>Pterygota</taxon>
        <taxon>Neoptera</taxon>
        <taxon>Endopterygota</taxon>
        <taxon>Lepidoptera</taxon>
        <taxon>Glossata</taxon>
        <taxon>Ditrysia</taxon>
        <taxon>Pyraloidea</taxon>
        <taxon>Crambidae</taxon>
        <taxon>Crambinae</taxon>
        <taxon>Diatraea</taxon>
    </lineage>
</organism>